<accession>A0A916J4D1</accession>
<evidence type="ECO:0000313" key="1">
    <source>
        <dbReference type="EMBL" id="CAG4883741.1"/>
    </source>
</evidence>
<evidence type="ECO:0000313" key="2">
    <source>
        <dbReference type="Proteomes" id="UP000742786"/>
    </source>
</evidence>
<name>A0A916J4D1_9PROT</name>
<gene>
    <name evidence="1" type="ORF">GTOL_11624</name>
</gene>
<organism evidence="1 2">
    <name type="scientific">Georgfuchsia toluolica</name>
    <dbReference type="NCBI Taxonomy" id="424218"/>
    <lineage>
        <taxon>Bacteria</taxon>
        <taxon>Pseudomonadati</taxon>
        <taxon>Pseudomonadota</taxon>
        <taxon>Betaproteobacteria</taxon>
        <taxon>Nitrosomonadales</taxon>
        <taxon>Sterolibacteriaceae</taxon>
        <taxon>Georgfuchsia</taxon>
    </lineage>
</organism>
<comment type="caution">
    <text evidence="1">The sequence shown here is derived from an EMBL/GenBank/DDBJ whole genome shotgun (WGS) entry which is preliminary data.</text>
</comment>
<dbReference type="AlphaFoldDB" id="A0A916J4D1"/>
<keyword evidence="2" id="KW-1185">Reference proteome</keyword>
<dbReference type="EMBL" id="CAJQUM010000001">
    <property type="protein sequence ID" value="CAG4883741.1"/>
    <property type="molecule type" value="Genomic_DNA"/>
</dbReference>
<proteinExistence type="predicted"/>
<reference evidence="1" key="1">
    <citation type="submission" date="2021-04" db="EMBL/GenBank/DDBJ databases">
        <authorList>
            <person name="Hornung B."/>
        </authorList>
    </citation>
    <scope>NUCLEOTIDE SEQUENCE</scope>
    <source>
        <strain evidence="1">G5G6</strain>
    </source>
</reference>
<sequence>MVEAGSGSGIFEEATATDVFGFIKTGLLLVRVSRSRIVARGIVGGDAGEESASACRTL</sequence>
<protein>
    <submittedName>
        <fullName evidence="1">Uncharacterized protein</fullName>
    </submittedName>
</protein>
<dbReference type="Proteomes" id="UP000742786">
    <property type="component" value="Unassembled WGS sequence"/>
</dbReference>